<reference evidence="2" key="1">
    <citation type="journal article" name="BMC Genomics">
        <title>Long-read sequencing and de novo genome assembly of marine medaka (Oryzias melastigma).</title>
        <authorList>
            <person name="Liang P."/>
            <person name="Saqib H.S.A."/>
            <person name="Ni X."/>
            <person name="Shen Y."/>
        </authorList>
    </citation>
    <scope>NUCLEOTIDE SEQUENCE</scope>
    <source>
        <strain evidence="2">Bigg-433</strain>
    </source>
</reference>
<feature type="compositionally biased region" description="Basic and acidic residues" evidence="1">
    <location>
        <begin position="167"/>
        <end position="176"/>
    </location>
</feature>
<sequence length="228" mass="24282">MSSRVGVLQFPRRHSPKPAAAFSKARGGTLQSLWRRISWSLDGELQLPRLRSPRPAAAFSRAWVRRSSKPRVCIYSDFLVNGCAMPFSCSTPKNHPSWTEVVVRGTRRLQIRQTSPPLVALSNQFAALADDDTAAASAIPGGLSMQQEPSPTTLVPTSSPPTGARNSDIRGLRKPDALTAPSSSRSTITSGQTVGHPPGPATIESGQNCPPSTRSSSRGAARNDSCLG</sequence>
<evidence type="ECO:0000256" key="1">
    <source>
        <dbReference type="SAM" id="MobiDB-lite"/>
    </source>
</evidence>
<protein>
    <submittedName>
        <fullName evidence="2">Uncharacterized protein</fullName>
    </submittedName>
</protein>
<gene>
    <name evidence="2" type="ORF">FQA47_019151</name>
</gene>
<evidence type="ECO:0000313" key="2">
    <source>
        <dbReference type="EMBL" id="KAF6723521.1"/>
    </source>
</evidence>
<feature type="compositionally biased region" description="Polar residues" evidence="1">
    <location>
        <begin position="180"/>
        <end position="193"/>
    </location>
</feature>
<proteinExistence type="predicted"/>
<comment type="caution">
    <text evidence="2">The sequence shown here is derived from an EMBL/GenBank/DDBJ whole genome shotgun (WGS) entry which is preliminary data.</text>
</comment>
<feature type="region of interest" description="Disordered" evidence="1">
    <location>
        <begin position="141"/>
        <end position="228"/>
    </location>
</feature>
<feature type="compositionally biased region" description="Low complexity" evidence="1">
    <location>
        <begin position="149"/>
        <end position="162"/>
    </location>
</feature>
<dbReference type="Proteomes" id="UP000646548">
    <property type="component" value="Unassembled WGS sequence"/>
</dbReference>
<dbReference type="AlphaFoldDB" id="A0A834CBH4"/>
<evidence type="ECO:0000313" key="3">
    <source>
        <dbReference type="Proteomes" id="UP000646548"/>
    </source>
</evidence>
<name>A0A834CBH4_ORYME</name>
<organism evidence="2 3">
    <name type="scientific">Oryzias melastigma</name>
    <name type="common">Marine medaka</name>
    <dbReference type="NCBI Taxonomy" id="30732"/>
    <lineage>
        <taxon>Eukaryota</taxon>
        <taxon>Metazoa</taxon>
        <taxon>Chordata</taxon>
        <taxon>Craniata</taxon>
        <taxon>Vertebrata</taxon>
        <taxon>Euteleostomi</taxon>
        <taxon>Actinopterygii</taxon>
        <taxon>Neopterygii</taxon>
        <taxon>Teleostei</taxon>
        <taxon>Neoteleostei</taxon>
        <taxon>Acanthomorphata</taxon>
        <taxon>Ovalentaria</taxon>
        <taxon>Atherinomorphae</taxon>
        <taxon>Beloniformes</taxon>
        <taxon>Adrianichthyidae</taxon>
        <taxon>Oryziinae</taxon>
        <taxon>Oryzias</taxon>
    </lineage>
</organism>
<feature type="compositionally biased region" description="Polar residues" evidence="1">
    <location>
        <begin position="204"/>
        <end position="218"/>
    </location>
</feature>
<accession>A0A834CBH4</accession>
<dbReference type="EMBL" id="WKFB01000423">
    <property type="protein sequence ID" value="KAF6723521.1"/>
    <property type="molecule type" value="Genomic_DNA"/>
</dbReference>